<sequence length="110" mass="12283">MGPRGKIQPSFTPPKKKLFFLLSTPKTVEKSKKILQNSFQSDNPTLQLVVADRGQLPPPFLDPPQGHWKVAGDGRVVTLSSSSQKAASFAVHDGFIFWLFRVEGESEFRQ</sequence>
<comment type="caution">
    <text evidence="1">The sequence shown here is derived from an EMBL/GenBank/DDBJ whole genome shotgun (WGS) entry which is preliminary data.</text>
</comment>
<dbReference type="Proteomes" id="UP000887159">
    <property type="component" value="Unassembled WGS sequence"/>
</dbReference>
<accession>A0A8X6S5K5</accession>
<reference evidence="1" key="1">
    <citation type="submission" date="2020-08" db="EMBL/GenBank/DDBJ databases">
        <title>Multicomponent nature underlies the extraordinary mechanical properties of spider dragline silk.</title>
        <authorList>
            <person name="Kono N."/>
            <person name="Nakamura H."/>
            <person name="Mori M."/>
            <person name="Yoshida Y."/>
            <person name="Ohtoshi R."/>
            <person name="Malay A.D."/>
            <person name="Moran D.A.P."/>
            <person name="Tomita M."/>
            <person name="Numata K."/>
            <person name="Arakawa K."/>
        </authorList>
    </citation>
    <scope>NUCLEOTIDE SEQUENCE</scope>
</reference>
<protein>
    <submittedName>
        <fullName evidence="1">Uncharacterized protein</fullName>
    </submittedName>
</protein>
<evidence type="ECO:0000313" key="2">
    <source>
        <dbReference type="Proteomes" id="UP000887159"/>
    </source>
</evidence>
<proteinExistence type="predicted"/>
<evidence type="ECO:0000313" key="1">
    <source>
        <dbReference type="EMBL" id="GFY05188.1"/>
    </source>
</evidence>
<organism evidence="1 2">
    <name type="scientific">Trichonephila clavipes</name>
    <name type="common">Golden silk orbweaver</name>
    <name type="synonym">Nephila clavipes</name>
    <dbReference type="NCBI Taxonomy" id="2585209"/>
    <lineage>
        <taxon>Eukaryota</taxon>
        <taxon>Metazoa</taxon>
        <taxon>Ecdysozoa</taxon>
        <taxon>Arthropoda</taxon>
        <taxon>Chelicerata</taxon>
        <taxon>Arachnida</taxon>
        <taxon>Araneae</taxon>
        <taxon>Araneomorphae</taxon>
        <taxon>Entelegynae</taxon>
        <taxon>Araneoidea</taxon>
        <taxon>Nephilidae</taxon>
        <taxon>Trichonephila</taxon>
    </lineage>
</organism>
<gene>
    <name evidence="1" type="ORF">TNCV_2206341</name>
</gene>
<name>A0A8X6S5K5_TRICX</name>
<keyword evidence="2" id="KW-1185">Reference proteome</keyword>
<dbReference type="EMBL" id="BMAU01021250">
    <property type="protein sequence ID" value="GFY05188.1"/>
    <property type="molecule type" value="Genomic_DNA"/>
</dbReference>
<dbReference type="AlphaFoldDB" id="A0A8X6S5K5"/>